<keyword evidence="1" id="KW-1185">Reference proteome</keyword>
<protein>
    <submittedName>
        <fullName evidence="2">SCAN domain-containing protein 3-like</fullName>
    </submittedName>
</protein>
<dbReference type="PANTHER" id="PTHR45913:SF22">
    <property type="entry name" value="SCAN BOX DOMAIN-CONTAINING PROTEIN"/>
    <property type="match status" value="1"/>
</dbReference>
<name>A0A6P7S9W9_9MOLL</name>
<dbReference type="KEGG" id="osn:115210604"/>
<evidence type="ECO:0000313" key="1">
    <source>
        <dbReference type="Proteomes" id="UP000515154"/>
    </source>
</evidence>
<dbReference type="InterPro" id="IPR012337">
    <property type="entry name" value="RNaseH-like_sf"/>
</dbReference>
<dbReference type="RefSeq" id="XP_029635067.1">
    <property type="nucleotide sequence ID" value="XM_029779207.1"/>
</dbReference>
<dbReference type="SUPFAM" id="SSF53098">
    <property type="entry name" value="Ribonuclease H-like"/>
    <property type="match status" value="1"/>
</dbReference>
<gene>
    <name evidence="2" type="primary">LOC115210604</name>
</gene>
<dbReference type="PANTHER" id="PTHR45913">
    <property type="entry name" value="EPM2A-INTERACTING PROTEIN 1"/>
    <property type="match status" value="1"/>
</dbReference>
<proteinExistence type="predicted"/>
<dbReference type="Proteomes" id="UP000515154">
    <property type="component" value="Linkage group LG4"/>
</dbReference>
<organism evidence="1 2">
    <name type="scientific">Octopus sinensis</name>
    <name type="common">East Asian common octopus</name>
    <dbReference type="NCBI Taxonomy" id="2607531"/>
    <lineage>
        <taxon>Eukaryota</taxon>
        <taxon>Metazoa</taxon>
        <taxon>Spiralia</taxon>
        <taxon>Lophotrochozoa</taxon>
        <taxon>Mollusca</taxon>
        <taxon>Cephalopoda</taxon>
        <taxon>Coleoidea</taxon>
        <taxon>Octopodiformes</taxon>
        <taxon>Octopoda</taxon>
        <taxon>Incirrata</taxon>
        <taxon>Octopodidae</taxon>
        <taxon>Octopus</taxon>
    </lineage>
</organism>
<reference evidence="2" key="1">
    <citation type="submission" date="2025-08" db="UniProtKB">
        <authorList>
            <consortium name="RefSeq"/>
        </authorList>
    </citation>
    <scope>IDENTIFICATION</scope>
</reference>
<dbReference type="AlphaFoldDB" id="A0A6P7S9W9"/>
<evidence type="ECO:0000313" key="2">
    <source>
        <dbReference type="RefSeq" id="XP_029635067.1"/>
    </source>
</evidence>
<accession>A0A6P7S9W9</accession>
<sequence length="190" mass="22254">MKDENPEILLVHCVIHRENLVPKNMSPFRNEVLKSIIKCIIAIKAANAKCERLFKQFCENADYVRLLSHAEVRWLSKGNCLKRFMELFDVISDFLSDKPEMKHLLTVDGKAFVSYLTDIFEKLNMLNKKLQVSNKTLIDAKTKIFSFVTFIEFSIICLLCLARHSSVWYYDDVLRRQPDWPDWSGLLSYV</sequence>